<reference evidence="11 12" key="1">
    <citation type="submission" date="2019-04" db="EMBL/GenBank/DDBJ databases">
        <authorList>
            <person name="Grouzdev D.S."/>
            <person name="Nazina T.N."/>
        </authorList>
    </citation>
    <scope>NUCLEOTIDE SEQUENCE [LARGE SCALE GENOMIC DNA]</scope>
    <source>
        <strain evidence="11 12">SHC 3-19</strain>
    </source>
</reference>
<evidence type="ECO:0000313" key="12">
    <source>
        <dbReference type="Proteomes" id="UP000308508"/>
    </source>
</evidence>
<comment type="catalytic activity">
    <reaction evidence="8">
        <text>(6S)-5,6,7,8-tetrahydrofolate + NADP(+) = 7,8-dihydrofolate + NADPH + H(+)</text>
        <dbReference type="Rhea" id="RHEA:15009"/>
        <dbReference type="ChEBI" id="CHEBI:15378"/>
        <dbReference type="ChEBI" id="CHEBI:57451"/>
        <dbReference type="ChEBI" id="CHEBI:57453"/>
        <dbReference type="ChEBI" id="CHEBI:57783"/>
        <dbReference type="ChEBI" id="CHEBI:58349"/>
        <dbReference type="EC" id="1.5.1.3"/>
    </reaction>
</comment>
<evidence type="ECO:0000256" key="5">
    <source>
        <dbReference type="ARBA" id="ARBA00022857"/>
    </source>
</evidence>
<dbReference type="GO" id="GO:0046452">
    <property type="term" value="P:dihydrofolate metabolic process"/>
    <property type="evidence" value="ECO:0007669"/>
    <property type="project" value="TreeGrafter"/>
</dbReference>
<comment type="caution">
    <text evidence="11">The sequence shown here is derived from an EMBL/GenBank/DDBJ whole genome shotgun (WGS) entry which is preliminary data.</text>
</comment>
<dbReference type="PIRSF" id="PIRSF000194">
    <property type="entry name" value="DHFR"/>
    <property type="match status" value="1"/>
</dbReference>
<evidence type="ECO:0000256" key="4">
    <source>
        <dbReference type="ARBA" id="ARBA00022563"/>
    </source>
</evidence>
<proteinExistence type="inferred from homology"/>
<dbReference type="GO" id="GO:0005829">
    <property type="term" value="C:cytosol"/>
    <property type="evidence" value="ECO:0007669"/>
    <property type="project" value="TreeGrafter"/>
</dbReference>
<comment type="pathway">
    <text evidence="1 8">Cofactor biosynthesis; tetrahydrofolate biosynthesis; 5,6,7,8-tetrahydrofolate from 7,8-dihydrofolate: step 1/1.</text>
</comment>
<evidence type="ECO:0000256" key="8">
    <source>
        <dbReference type="PIRNR" id="PIRNR000194"/>
    </source>
</evidence>
<dbReference type="EC" id="1.5.1.3" evidence="3 8"/>
<dbReference type="STRING" id="1123377.GCA_000423885_00509"/>
<dbReference type="Gene3D" id="3.40.430.10">
    <property type="entry name" value="Dihydrofolate Reductase, subunit A"/>
    <property type="match status" value="1"/>
</dbReference>
<comment type="function">
    <text evidence="7 8">Key enzyme in folate metabolism. Catalyzes an essential reaction for de novo glycine and purine synthesis, and for DNA precursor synthesis.</text>
</comment>
<keyword evidence="5 8" id="KW-0521">NADP</keyword>
<sequence length="163" mass="17597">MRVSLIAALDRNHAIGRGNALPWHLPDDLRRFKALTLGKPVLMGRKTAQSLGRALPKRSNLVLTRGGAVPFAGMQAVASLEAAIALAAGEGDELCVIGGGEVYALSLSLATHLHLTHVETVVEGADTFFPRLDAQRWRETARSHHPADAAHPFAFDFVDYERA</sequence>
<evidence type="ECO:0000256" key="9">
    <source>
        <dbReference type="RuleBase" id="RU004474"/>
    </source>
</evidence>
<dbReference type="AlphaFoldDB" id="A0A5R9PDE5"/>
<dbReference type="CDD" id="cd00209">
    <property type="entry name" value="DHFR"/>
    <property type="match status" value="1"/>
</dbReference>
<accession>A0A5R9PDE5</accession>
<dbReference type="RefSeq" id="WP_138349274.1">
    <property type="nucleotide sequence ID" value="NZ_SROY01000005.1"/>
</dbReference>
<evidence type="ECO:0000256" key="7">
    <source>
        <dbReference type="ARBA" id="ARBA00025067"/>
    </source>
</evidence>
<evidence type="ECO:0000256" key="3">
    <source>
        <dbReference type="ARBA" id="ARBA00012856"/>
    </source>
</evidence>
<name>A0A5R9PDE5_9GAMM</name>
<dbReference type="FunFam" id="3.40.430.10:FF:000001">
    <property type="entry name" value="Dihydrofolate reductase"/>
    <property type="match status" value="1"/>
</dbReference>
<dbReference type="UniPathway" id="UPA00077">
    <property type="reaction ID" value="UER00158"/>
</dbReference>
<dbReference type="InterPro" id="IPR001796">
    <property type="entry name" value="DHFR_dom"/>
</dbReference>
<dbReference type="InterPro" id="IPR012259">
    <property type="entry name" value="DHFR"/>
</dbReference>
<dbReference type="PROSITE" id="PS51330">
    <property type="entry name" value="DHFR_2"/>
    <property type="match status" value="1"/>
</dbReference>
<evidence type="ECO:0000256" key="6">
    <source>
        <dbReference type="ARBA" id="ARBA00023002"/>
    </source>
</evidence>
<organism evidence="11 12">
    <name type="scientific">Thermomonas fusca</name>
    <dbReference type="NCBI Taxonomy" id="215690"/>
    <lineage>
        <taxon>Bacteria</taxon>
        <taxon>Pseudomonadati</taxon>
        <taxon>Pseudomonadota</taxon>
        <taxon>Gammaproteobacteria</taxon>
        <taxon>Lysobacterales</taxon>
        <taxon>Lysobacteraceae</taxon>
        <taxon>Thermomonas</taxon>
    </lineage>
</organism>
<keyword evidence="4 8" id="KW-0554">One-carbon metabolism</keyword>
<gene>
    <name evidence="11" type="ORF">E5S66_11095</name>
</gene>
<dbReference type="GO" id="GO:0006730">
    <property type="term" value="P:one-carbon metabolic process"/>
    <property type="evidence" value="ECO:0007669"/>
    <property type="project" value="UniProtKB-KW"/>
</dbReference>
<dbReference type="InterPro" id="IPR017925">
    <property type="entry name" value="DHFR_CS"/>
</dbReference>
<dbReference type="SUPFAM" id="SSF53597">
    <property type="entry name" value="Dihydrofolate reductase-like"/>
    <property type="match status" value="1"/>
</dbReference>
<comment type="similarity">
    <text evidence="2 8 9">Belongs to the dihydrofolate reductase family.</text>
</comment>
<dbReference type="InterPro" id="IPR024072">
    <property type="entry name" value="DHFR-like_dom_sf"/>
</dbReference>
<dbReference type="GO" id="GO:0046655">
    <property type="term" value="P:folic acid metabolic process"/>
    <property type="evidence" value="ECO:0007669"/>
    <property type="project" value="TreeGrafter"/>
</dbReference>
<evidence type="ECO:0000259" key="10">
    <source>
        <dbReference type="PROSITE" id="PS51330"/>
    </source>
</evidence>
<evidence type="ECO:0000256" key="1">
    <source>
        <dbReference type="ARBA" id="ARBA00004903"/>
    </source>
</evidence>
<evidence type="ECO:0000256" key="2">
    <source>
        <dbReference type="ARBA" id="ARBA00009539"/>
    </source>
</evidence>
<dbReference type="GO" id="GO:0046654">
    <property type="term" value="P:tetrahydrofolate biosynthetic process"/>
    <property type="evidence" value="ECO:0007669"/>
    <property type="project" value="UniProtKB-UniPathway"/>
</dbReference>
<dbReference type="GO" id="GO:0070401">
    <property type="term" value="F:NADP+ binding"/>
    <property type="evidence" value="ECO:0007669"/>
    <property type="project" value="UniProtKB-ARBA"/>
</dbReference>
<dbReference type="PRINTS" id="PR00070">
    <property type="entry name" value="DHFR"/>
</dbReference>
<protein>
    <recommendedName>
        <fullName evidence="3 8">Dihydrofolate reductase</fullName>
        <ecNumber evidence="3 8">1.5.1.3</ecNumber>
    </recommendedName>
</protein>
<dbReference type="Proteomes" id="UP000308508">
    <property type="component" value="Unassembled WGS sequence"/>
</dbReference>
<evidence type="ECO:0000313" key="11">
    <source>
        <dbReference type="EMBL" id="TLX21063.1"/>
    </source>
</evidence>
<dbReference type="PANTHER" id="PTHR48069">
    <property type="entry name" value="DIHYDROFOLATE REDUCTASE"/>
    <property type="match status" value="1"/>
</dbReference>
<dbReference type="Pfam" id="PF00186">
    <property type="entry name" value="DHFR_1"/>
    <property type="match status" value="1"/>
</dbReference>
<keyword evidence="6 8" id="KW-0560">Oxidoreductase</keyword>
<keyword evidence="12" id="KW-1185">Reference proteome</keyword>
<feature type="domain" description="DHFR" evidence="10">
    <location>
        <begin position="2"/>
        <end position="162"/>
    </location>
</feature>
<dbReference type="PANTHER" id="PTHR48069:SF3">
    <property type="entry name" value="DIHYDROFOLATE REDUCTASE"/>
    <property type="match status" value="1"/>
</dbReference>
<dbReference type="PROSITE" id="PS00075">
    <property type="entry name" value="DHFR_1"/>
    <property type="match status" value="1"/>
</dbReference>
<dbReference type="GO" id="GO:0004146">
    <property type="term" value="F:dihydrofolate reductase activity"/>
    <property type="evidence" value="ECO:0007669"/>
    <property type="project" value="UniProtKB-EC"/>
</dbReference>
<dbReference type="EMBL" id="SROY01000005">
    <property type="protein sequence ID" value="TLX21063.1"/>
    <property type="molecule type" value="Genomic_DNA"/>
</dbReference>